<protein>
    <submittedName>
        <fullName evidence="4">Glucocorticoid receptor-like (DNA-binding domain)</fullName>
    </submittedName>
</protein>
<dbReference type="GO" id="GO:0003677">
    <property type="term" value="F:DNA binding"/>
    <property type="evidence" value="ECO:0007669"/>
    <property type="project" value="UniProtKB-KW"/>
</dbReference>
<dbReference type="OrthoDB" id="413436at2759"/>
<organism evidence="4 5">
    <name type="scientific">Hypocrea jecorina (strain ATCC 56765 / BCRC 32924 / NRRL 11460 / Rut C-30)</name>
    <name type="common">Trichoderma reesei</name>
    <dbReference type="NCBI Taxonomy" id="1344414"/>
    <lineage>
        <taxon>Eukaryota</taxon>
        <taxon>Fungi</taxon>
        <taxon>Dikarya</taxon>
        <taxon>Ascomycota</taxon>
        <taxon>Pezizomycotina</taxon>
        <taxon>Sordariomycetes</taxon>
        <taxon>Hypocreomycetidae</taxon>
        <taxon>Hypocreales</taxon>
        <taxon>Hypocreaceae</taxon>
        <taxon>Trichoderma</taxon>
    </lineage>
</organism>
<dbReference type="InterPro" id="IPR001209">
    <property type="entry name" value="Ribosomal_uS14"/>
</dbReference>
<dbReference type="KEGG" id="trr:M419DRAFT_37828"/>
<dbReference type="AlphaFoldDB" id="A0A024S2U9"/>
<comment type="similarity">
    <text evidence="1">Belongs to the universal ribosomal protein uS14 family.</text>
</comment>
<evidence type="ECO:0000256" key="1">
    <source>
        <dbReference type="ARBA" id="ARBA00009083"/>
    </source>
</evidence>
<gene>
    <name evidence="4" type="ORF">M419DRAFT_37828</name>
</gene>
<dbReference type="HOGENOM" id="CLU_139869_2_0_1"/>
<keyword evidence="4" id="KW-0238">DNA-binding</keyword>
<evidence type="ECO:0000256" key="2">
    <source>
        <dbReference type="ARBA" id="ARBA00022980"/>
    </source>
</evidence>
<keyword evidence="4" id="KW-0675">Receptor</keyword>
<evidence type="ECO:0000313" key="5">
    <source>
        <dbReference type="Proteomes" id="UP000024376"/>
    </source>
</evidence>
<dbReference type="GO" id="GO:0003735">
    <property type="term" value="F:structural constituent of ribosome"/>
    <property type="evidence" value="ECO:0007669"/>
    <property type="project" value="InterPro"/>
</dbReference>
<evidence type="ECO:0000313" key="4">
    <source>
        <dbReference type="EMBL" id="ETR99372.1"/>
    </source>
</evidence>
<keyword evidence="3" id="KW-0687">Ribonucleoprotein</keyword>
<dbReference type="Proteomes" id="UP000024376">
    <property type="component" value="Unassembled WGS sequence"/>
</dbReference>
<reference evidence="5" key="1">
    <citation type="journal article" date="2013" name="Ind. Biotechnol.">
        <title>Comparative genomics analysis of Trichoderma reesei strains.</title>
        <authorList>
            <person name="Koike H."/>
            <person name="Aerts A."/>
            <person name="LaButti K."/>
            <person name="Grigoriev I.V."/>
            <person name="Baker S.E."/>
        </authorList>
    </citation>
    <scope>NUCLEOTIDE SEQUENCE [LARGE SCALE GENOMIC DNA]</scope>
    <source>
        <strain evidence="5">ATCC 56765 / BCRC 32924 / NRRL 11460 / Rut C-30</strain>
    </source>
</reference>
<dbReference type="FunFam" id="1.10.287.1480:FF:000001">
    <property type="entry name" value="30S ribosomal protein S14"/>
    <property type="match status" value="1"/>
</dbReference>
<sequence>MSMFRAKKLDLGCFVKARTIRDHTKRKVFEEHETERQALRYVIRNTTLPPRVRATAQLQLSQMHCYTRPTQIRNRCIMGGQGRGVLRAFKMTRFNFRMEALAGNLPGVKRASW</sequence>
<dbReference type="EMBL" id="KI911157">
    <property type="protein sequence ID" value="ETR99372.1"/>
    <property type="molecule type" value="Genomic_DNA"/>
</dbReference>
<dbReference type="Gene3D" id="1.10.287.1480">
    <property type="match status" value="1"/>
</dbReference>
<dbReference type="PANTHER" id="PTHR19836:SF19">
    <property type="entry name" value="SMALL RIBOSOMAL SUBUNIT PROTEIN US14M"/>
    <property type="match status" value="1"/>
</dbReference>
<keyword evidence="2" id="KW-0689">Ribosomal protein</keyword>
<dbReference type="GO" id="GO:0005763">
    <property type="term" value="C:mitochondrial small ribosomal subunit"/>
    <property type="evidence" value="ECO:0007669"/>
    <property type="project" value="TreeGrafter"/>
</dbReference>
<proteinExistence type="inferred from homology"/>
<dbReference type="SUPFAM" id="SSF57716">
    <property type="entry name" value="Glucocorticoid receptor-like (DNA-binding domain)"/>
    <property type="match status" value="1"/>
</dbReference>
<evidence type="ECO:0000256" key="3">
    <source>
        <dbReference type="ARBA" id="ARBA00023274"/>
    </source>
</evidence>
<dbReference type="PANTHER" id="PTHR19836">
    <property type="entry name" value="30S RIBOSOMAL PROTEIN S14"/>
    <property type="match status" value="1"/>
</dbReference>
<name>A0A024S2U9_HYPJR</name>
<dbReference type="Pfam" id="PF00253">
    <property type="entry name" value="Ribosomal_S14"/>
    <property type="match status" value="1"/>
</dbReference>
<dbReference type="GO" id="GO:0006412">
    <property type="term" value="P:translation"/>
    <property type="evidence" value="ECO:0007669"/>
    <property type="project" value="InterPro"/>
</dbReference>
<accession>A0A024S2U9</accession>